<evidence type="ECO:0000256" key="2">
    <source>
        <dbReference type="ARBA" id="ARBA00007400"/>
    </source>
</evidence>
<keyword evidence="6 7" id="KW-0472">Membrane</keyword>
<protein>
    <submittedName>
        <fullName evidence="9">Membrane protein YcfT</fullName>
    </submittedName>
</protein>
<evidence type="ECO:0000256" key="5">
    <source>
        <dbReference type="ARBA" id="ARBA00022989"/>
    </source>
</evidence>
<evidence type="ECO:0000256" key="3">
    <source>
        <dbReference type="ARBA" id="ARBA00022475"/>
    </source>
</evidence>
<dbReference type="Proteomes" id="UP001242480">
    <property type="component" value="Unassembled WGS sequence"/>
</dbReference>
<accession>A0ABU0J158</accession>
<comment type="caution">
    <text evidence="9">The sequence shown here is derived from an EMBL/GenBank/DDBJ whole genome shotgun (WGS) entry which is preliminary data.</text>
</comment>
<evidence type="ECO:0000313" key="10">
    <source>
        <dbReference type="Proteomes" id="UP001242480"/>
    </source>
</evidence>
<dbReference type="Pfam" id="PF01757">
    <property type="entry name" value="Acyl_transf_3"/>
    <property type="match status" value="1"/>
</dbReference>
<dbReference type="PANTHER" id="PTHR40074:SF4">
    <property type="entry name" value="INNER MEMBRANE PROTEIN YCFT"/>
    <property type="match status" value="1"/>
</dbReference>
<dbReference type="EMBL" id="JAUSVX010000001">
    <property type="protein sequence ID" value="MDQ0467173.1"/>
    <property type="molecule type" value="Genomic_DNA"/>
</dbReference>
<keyword evidence="3" id="KW-1003">Cell membrane</keyword>
<evidence type="ECO:0000313" key="9">
    <source>
        <dbReference type="EMBL" id="MDQ0467173.1"/>
    </source>
</evidence>
<feature type="domain" description="Acyltransferase 3" evidence="8">
    <location>
        <begin position="19"/>
        <end position="324"/>
    </location>
</feature>
<dbReference type="InterPro" id="IPR002656">
    <property type="entry name" value="Acyl_transf_3_dom"/>
</dbReference>
<keyword evidence="10" id="KW-1185">Reference proteome</keyword>
<dbReference type="PANTHER" id="PTHR40074">
    <property type="entry name" value="O-ACETYLTRANSFERASE WECH"/>
    <property type="match status" value="1"/>
</dbReference>
<feature type="transmembrane region" description="Helical" evidence="7">
    <location>
        <begin position="156"/>
        <end position="172"/>
    </location>
</feature>
<name>A0ABU0J158_9HYPH</name>
<feature type="transmembrane region" description="Helical" evidence="7">
    <location>
        <begin position="192"/>
        <end position="207"/>
    </location>
</feature>
<feature type="transmembrane region" description="Helical" evidence="7">
    <location>
        <begin position="281"/>
        <end position="301"/>
    </location>
</feature>
<feature type="transmembrane region" description="Helical" evidence="7">
    <location>
        <begin position="219"/>
        <end position="239"/>
    </location>
</feature>
<gene>
    <name evidence="9" type="ORF">QO011_000168</name>
</gene>
<evidence type="ECO:0000256" key="7">
    <source>
        <dbReference type="SAM" id="Phobius"/>
    </source>
</evidence>
<feature type="transmembrane region" description="Helical" evidence="7">
    <location>
        <begin position="127"/>
        <end position="149"/>
    </location>
</feature>
<feature type="transmembrane region" description="Helical" evidence="7">
    <location>
        <begin position="245"/>
        <end position="269"/>
    </location>
</feature>
<proteinExistence type="inferred from homology"/>
<keyword evidence="4 7" id="KW-0812">Transmembrane</keyword>
<feature type="transmembrane region" description="Helical" evidence="7">
    <location>
        <begin position="90"/>
        <end position="107"/>
    </location>
</feature>
<comment type="subcellular location">
    <subcellularLocation>
        <location evidence="1">Cell membrane</location>
        <topology evidence="1">Multi-pass membrane protein</topology>
    </subcellularLocation>
</comment>
<feature type="transmembrane region" description="Helical" evidence="7">
    <location>
        <begin position="307"/>
        <end position="325"/>
    </location>
</feature>
<evidence type="ECO:0000256" key="6">
    <source>
        <dbReference type="ARBA" id="ARBA00023136"/>
    </source>
</evidence>
<reference evidence="9 10" key="1">
    <citation type="submission" date="2023-07" db="EMBL/GenBank/DDBJ databases">
        <title>Genomic Encyclopedia of Type Strains, Phase IV (KMG-IV): sequencing the most valuable type-strain genomes for metagenomic binning, comparative biology and taxonomic classification.</title>
        <authorList>
            <person name="Goeker M."/>
        </authorList>
    </citation>
    <scope>NUCLEOTIDE SEQUENCE [LARGE SCALE GENOMIC DNA]</scope>
    <source>
        <strain evidence="9 10">DSM 19619</strain>
    </source>
</reference>
<comment type="similarity">
    <text evidence="2">Belongs to the acyltransferase 3 family.</text>
</comment>
<sequence length="364" mass="40375">MTKAQSGMHVPARDEGRVPWVDYAKGLCIIMVVMMHTTLGVEKAAGTVSWLNAAIEFARPFRMPDFFLISGLFLARVIGRDWRTYLDRKVVHFLYFYVLWVVIQWAMKDVYPAYKAGDPAGAGWDLLSAVWDPPGTLWFIYMLPIFFVLAKLVRPLPPVLVLGAAALLQAWPRDSAFLQDSGLFMVDEFCERLVFFLAGTYAAEYVFRFADLVDRHRRLALGGLALWGLVNGLLVQAGIAHAPVVGLLLGLVGALAVITTGVLLSAVNWLGALRYCGQHSLVVYLAFFVPMAFLRTVLLKLGVIDDLGTLSLLITAVSVVLPLILHRVVKGGPLRFLFERPAWAWIAPKRPAVPRERLAMVAAE</sequence>
<keyword evidence="5 7" id="KW-1133">Transmembrane helix</keyword>
<dbReference type="RefSeq" id="WP_307266470.1">
    <property type="nucleotide sequence ID" value="NZ_JAUSVX010000001.1"/>
</dbReference>
<evidence type="ECO:0000256" key="4">
    <source>
        <dbReference type="ARBA" id="ARBA00022692"/>
    </source>
</evidence>
<evidence type="ECO:0000256" key="1">
    <source>
        <dbReference type="ARBA" id="ARBA00004651"/>
    </source>
</evidence>
<evidence type="ECO:0000259" key="8">
    <source>
        <dbReference type="Pfam" id="PF01757"/>
    </source>
</evidence>
<organism evidence="9 10">
    <name type="scientific">Labrys wisconsinensis</name>
    <dbReference type="NCBI Taxonomy" id="425677"/>
    <lineage>
        <taxon>Bacteria</taxon>
        <taxon>Pseudomonadati</taxon>
        <taxon>Pseudomonadota</taxon>
        <taxon>Alphaproteobacteria</taxon>
        <taxon>Hyphomicrobiales</taxon>
        <taxon>Xanthobacteraceae</taxon>
        <taxon>Labrys</taxon>
    </lineage>
</organism>